<accession>K9FYR7</accession>
<sequence length="58" mass="6740">MQRNNSLLSQIPRNGSQARKFCKQFDEAQAKTNRYFERCKTTLDAEGGGRLEDMEQEL</sequence>
<dbReference type="AlphaFoldDB" id="K9FYR7"/>
<protein>
    <submittedName>
        <fullName evidence="1">Uncharacterized protein</fullName>
    </submittedName>
</protein>
<keyword evidence="2" id="KW-1185">Reference proteome</keyword>
<dbReference type="EMBL" id="AKCT01000295">
    <property type="protein sequence ID" value="EKV06191.1"/>
    <property type="molecule type" value="Genomic_DNA"/>
</dbReference>
<dbReference type="HOGENOM" id="CLU_2979806_0_0_1"/>
<organism evidence="1 2">
    <name type="scientific">Penicillium digitatum (strain PHI26 / CECT 20796)</name>
    <name type="common">Green mold</name>
    <dbReference type="NCBI Taxonomy" id="1170229"/>
    <lineage>
        <taxon>Eukaryota</taxon>
        <taxon>Fungi</taxon>
        <taxon>Dikarya</taxon>
        <taxon>Ascomycota</taxon>
        <taxon>Pezizomycotina</taxon>
        <taxon>Eurotiomycetes</taxon>
        <taxon>Eurotiomycetidae</taxon>
        <taxon>Eurotiales</taxon>
        <taxon>Aspergillaceae</taxon>
        <taxon>Penicillium</taxon>
    </lineage>
</organism>
<evidence type="ECO:0000313" key="1">
    <source>
        <dbReference type="EMBL" id="EKV06191.1"/>
    </source>
</evidence>
<dbReference type="InParanoid" id="K9FYR7"/>
<reference evidence="2" key="1">
    <citation type="journal article" date="2012" name="BMC Genomics">
        <title>Genome sequence of the necrotrophic fungus Penicillium digitatum, the main postharvest pathogen of citrus.</title>
        <authorList>
            <person name="Marcet-Houben M."/>
            <person name="Ballester A.-R."/>
            <person name="de la Fuente B."/>
            <person name="Harries E."/>
            <person name="Marcos J.F."/>
            <person name="Gonzalez-Candelas L."/>
            <person name="Gabaldon T."/>
        </authorList>
    </citation>
    <scope>NUCLEOTIDE SEQUENCE [LARGE SCALE GENOMIC DNA]</scope>
    <source>
        <strain evidence="2">PHI26 / CECT 20796</strain>
    </source>
</reference>
<name>K9FYR7_PEND2</name>
<dbReference type="Proteomes" id="UP000009882">
    <property type="component" value="Unassembled WGS sequence"/>
</dbReference>
<evidence type="ECO:0000313" key="2">
    <source>
        <dbReference type="Proteomes" id="UP000009882"/>
    </source>
</evidence>
<comment type="caution">
    <text evidence="1">The sequence shown here is derived from an EMBL/GenBank/DDBJ whole genome shotgun (WGS) entry which is preliminary data.</text>
</comment>
<proteinExistence type="predicted"/>
<gene>
    <name evidence="1" type="ORF">PDIG_79690</name>
</gene>